<dbReference type="Proteomes" id="UP000679690">
    <property type="component" value="Unassembled WGS sequence"/>
</dbReference>
<dbReference type="EMBL" id="JAGFNS010000002">
    <property type="protein sequence ID" value="MBO3736625.1"/>
    <property type="molecule type" value="Genomic_DNA"/>
</dbReference>
<reference evidence="2 3" key="1">
    <citation type="submission" date="2021-03" db="EMBL/GenBank/DDBJ databases">
        <title>Actinoplanes flavus sp. nov., a novel actinomycete isolated from Coconut Palm rhizosphere soil.</title>
        <authorList>
            <person name="Luo X."/>
        </authorList>
    </citation>
    <scope>NUCLEOTIDE SEQUENCE [LARGE SCALE GENOMIC DNA]</scope>
    <source>
        <strain evidence="2 3">NEAU-H7</strain>
    </source>
</reference>
<feature type="compositionally biased region" description="Basic and acidic residues" evidence="1">
    <location>
        <begin position="66"/>
        <end position="81"/>
    </location>
</feature>
<organism evidence="2 3">
    <name type="scientific">Actinoplanes flavus</name>
    <dbReference type="NCBI Taxonomy" id="2820290"/>
    <lineage>
        <taxon>Bacteria</taxon>
        <taxon>Bacillati</taxon>
        <taxon>Actinomycetota</taxon>
        <taxon>Actinomycetes</taxon>
        <taxon>Micromonosporales</taxon>
        <taxon>Micromonosporaceae</taxon>
        <taxon>Actinoplanes</taxon>
    </lineage>
</organism>
<evidence type="ECO:0000313" key="2">
    <source>
        <dbReference type="EMBL" id="MBO3736625.1"/>
    </source>
</evidence>
<comment type="caution">
    <text evidence="2">The sequence shown here is derived from an EMBL/GenBank/DDBJ whole genome shotgun (WGS) entry which is preliminary data.</text>
</comment>
<evidence type="ECO:0000313" key="3">
    <source>
        <dbReference type="Proteomes" id="UP000679690"/>
    </source>
</evidence>
<accession>A0ABS3UCX5</accession>
<proteinExistence type="predicted"/>
<sequence length="103" mass="11700">MSSQPAPVTSEADWDRFNATLRLIGNDIKNLNQRIAGEEELEPDSETTEEAVPDPDYYLDPADDTDTQHVDEEERQRRLEQQIDGEVDGDYDAAYPNDPEMDA</sequence>
<keyword evidence="3" id="KW-1185">Reference proteome</keyword>
<dbReference type="RefSeq" id="WP_208465844.1">
    <property type="nucleotide sequence ID" value="NZ_JAGFNS010000002.1"/>
</dbReference>
<feature type="compositionally biased region" description="Acidic residues" evidence="1">
    <location>
        <begin position="38"/>
        <end position="53"/>
    </location>
</feature>
<name>A0ABS3UCX5_9ACTN</name>
<gene>
    <name evidence="2" type="ORF">J5X75_03715</name>
</gene>
<feature type="region of interest" description="Disordered" evidence="1">
    <location>
        <begin position="37"/>
        <end position="103"/>
    </location>
</feature>
<evidence type="ECO:0000256" key="1">
    <source>
        <dbReference type="SAM" id="MobiDB-lite"/>
    </source>
</evidence>
<protein>
    <submittedName>
        <fullName evidence="2">Uncharacterized protein</fullName>
    </submittedName>
</protein>